<dbReference type="Proteomes" id="UP001205919">
    <property type="component" value="Unassembled WGS sequence"/>
</dbReference>
<dbReference type="GO" id="GO:0005886">
    <property type="term" value="C:plasma membrane"/>
    <property type="evidence" value="ECO:0007669"/>
    <property type="project" value="UniProtKB-SubCell"/>
</dbReference>
<evidence type="ECO:0000313" key="10">
    <source>
        <dbReference type="EMBL" id="MCQ4814509.1"/>
    </source>
</evidence>
<comment type="caution">
    <text evidence="10">The sequence shown here is derived from an EMBL/GenBank/DDBJ whole genome shotgun (WGS) entry which is preliminary data.</text>
</comment>
<evidence type="ECO:0000256" key="1">
    <source>
        <dbReference type="ARBA" id="ARBA00004202"/>
    </source>
</evidence>
<dbReference type="PANTHER" id="PTHR43790">
    <property type="entry name" value="CARBOHYDRATE TRANSPORT ATP-BINDING PROTEIN MG119-RELATED"/>
    <property type="match status" value="1"/>
</dbReference>
<dbReference type="InterPro" id="IPR017871">
    <property type="entry name" value="ABC_transporter-like_CS"/>
</dbReference>
<dbReference type="PANTHER" id="PTHR43790:SF4">
    <property type="entry name" value="GUANOSINE IMPORT ATP-BINDING PROTEIN NUPO"/>
    <property type="match status" value="1"/>
</dbReference>
<organism evidence="10 11">
    <name type="scientific">Cloacibacillus evryensis</name>
    <dbReference type="NCBI Taxonomy" id="508460"/>
    <lineage>
        <taxon>Bacteria</taxon>
        <taxon>Thermotogati</taxon>
        <taxon>Synergistota</taxon>
        <taxon>Synergistia</taxon>
        <taxon>Synergistales</taxon>
        <taxon>Synergistaceae</taxon>
        <taxon>Cloacibacillus</taxon>
    </lineage>
</organism>
<dbReference type="CDD" id="cd03216">
    <property type="entry name" value="ABC_Carb_Monos_I"/>
    <property type="match status" value="1"/>
</dbReference>
<evidence type="ECO:0000259" key="9">
    <source>
        <dbReference type="PROSITE" id="PS50893"/>
    </source>
</evidence>
<dbReference type="PROSITE" id="PS50893">
    <property type="entry name" value="ABC_TRANSPORTER_2"/>
    <property type="match status" value="2"/>
</dbReference>
<keyword evidence="3" id="KW-1003">Cell membrane</keyword>
<dbReference type="SUPFAM" id="SSF52540">
    <property type="entry name" value="P-loop containing nucleoside triphosphate hydrolases"/>
    <property type="match status" value="2"/>
</dbReference>
<evidence type="ECO:0000256" key="5">
    <source>
        <dbReference type="ARBA" id="ARBA00022741"/>
    </source>
</evidence>
<proteinExistence type="predicted"/>
<evidence type="ECO:0000256" key="2">
    <source>
        <dbReference type="ARBA" id="ARBA00022448"/>
    </source>
</evidence>
<keyword evidence="6 10" id="KW-0067">ATP-binding</keyword>
<dbReference type="GO" id="GO:0016887">
    <property type="term" value="F:ATP hydrolysis activity"/>
    <property type="evidence" value="ECO:0007669"/>
    <property type="project" value="InterPro"/>
</dbReference>
<dbReference type="InterPro" id="IPR003439">
    <property type="entry name" value="ABC_transporter-like_ATP-bd"/>
</dbReference>
<dbReference type="InterPro" id="IPR027417">
    <property type="entry name" value="P-loop_NTPase"/>
</dbReference>
<evidence type="ECO:0000256" key="6">
    <source>
        <dbReference type="ARBA" id="ARBA00022840"/>
    </source>
</evidence>
<gene>
    <name evidence="10" type="ORF">NE630_08730</name>
</gene>
<dbReference type="Pfam" id="PF00005">
    <property type="entry name" value="ABC_tran"/>
    <property type="match status" value="2"/>
</dbReference>
<keyword evidence="4" id="KW-0677">Repeat</keyword>
<dbReference type="SMART" id="SM00382">
    <property type="entry name" value="AAA"/>
    <property type="match status" value="1"/>
</dbReference>
<accession>A0AAW5K3V3</accession>
<keyword evidence="8" id="KW-0472">Membrane</keyword>
<evidence type="ECO:0000256" key="3">
    <source>
        <dbReference type="ARBA" id="ARBA00022475"/>
    </source>
</evidence>
<dbReference type="RefSeq" id="WP_256181933.1">
    <property type="nucleotide sequence ID" value="NZ_DBEWVB010000160.1"/>
</dbReference>
<dbReference type="InterPro" id="IPR003593">
    <property type="entry name" value="AAA+_ATPase"/>
</dbReference>
<sequence length="512" mass="55667">MTETKKTLVSMRGVDKIFYGKHANKGVDFELLAGEVHSILGENGAGKTTLMNCLAGIYLPDAGSIYIEGEPVFLPNPKAAIGHGVGMVHQHFMLVPVFTVWENIILGLGDIPLVINKEKIIARIREISDRYSLAVDPEAKVWQLSIGEQQRVEILKMLYRGTKVLILDEPTSVLTPQETRELFKTLKDMVAAGHGIILISHKIEEIMEISDRLTVLRKGVRVATREAAGVSKAEIAEMMVGHSLEGTSLPEDRRKPGGAVLECSRLTLKDERGTEALKGVSLAIRGGEILGIAGVDGNGQDELCEVLAGLRSPDSGSVSLEGNDITSEGTRGCIEKGISYIPADRKGVGLVANMSIIGNIALKGYCRPPMEKNKFFMDWAYITDFAAERVKDYDVQIPDLFAPVRVLSGGNLQKLMLSREISEETKVIIAMQPTWGLDVGAAEFVHKRLIEAREAGAAVLLISKDLQELTALSDRIAVMYSGEISGVVDDPRSADIEKIGLLMAGVRDKDVI</sequence>
<dbReference type="CDD" id="cd03215">
    <property type="entry name" value="ABC_Carb_Monos_II"/>
    <property type="match status" value="1"/>
</dbReference>
<evidence type="ECO:0000256" key="4">
    <source>
        <dbReference type="ARBA" id="ARBA00022737"/>
    </source>
</evidence>
<dbReference type="Gene3D" id="3.40.50.300">
    <property type="entry name" value="P-loop containing nucleotide triphosphate hydrolases"/>
    <property type="match status" value="2"/>
</dbReference>
<dbReference type="GO" id="GO:0005524">
    <property type="term" value="F:ATP binding"/>
    <property type="evidence" value="ECO:0007669"/>
    <property type="project" value="UniProtKB-KW"/>
</dbReference>
<feature type="domain" description="ABC transporter" evidence="9">
    <location>
        <begin position="261"/>
        <end position="506"/>
    </location>
</feature>
<dbReference type="AlphaFoldDB" id="A0AAW5K3V3"/>
<dbReference type="PROSITE" id="PS00211">
    <property type="entry name" value="ABC_TRANSPORTER_1"/>
    <property type="match status" value="1"/>
</dbReference>
<dbReference type="EMBL" id="JANFYT010000016">
    <property type="protein sequence ID" value="MCQ4814509.1"/>
    <property type="molecule type" value="Genomic_DNA"/>
</dbReference>
<comment type="subcellular location">
    <subcellularLocation>
        <location evidence="1">Cell membrane</location>
        <topology evidence="1">Peripheral membrane protein</topology>
    </subcellularLocation>
</comment>
<keyword evidence="7" id="KW-1278">Translocase</keyword>
<dbReference type="InterPro" id="IPR050107">
    <property type="entry name" value="ABC_carbohydrate_import_ATPase"/>
</dbReference>
<evidence type="ECO:0000256" key="7">
    <source>
        <dbReference type="ARBA" id="ARBA00022967"/>
    </source>
</evidence>
<evidence type="ECO:0000256" key="8">
    <source>
        <dbReference type="ARBA" id="ARBA00023136"/>
    </source>
</evidence>
<evidence type="ECO:0000313" key="11">
    <source>
        <dbReference type="Proteomes" id="UP001205919"/>
    </source>
</evidence>
<dbReference type="FunFam" id="3.40.50.300:FF:000127">
    <property type="entry name" value="Ribose import ATP-binding protein RbsA"/>
    <property type="match status" value="1"/>
</dbReference>
<keyword evidence="5" id="KW-0547">Nucleotide-binding</keyword>
<feature type="domain" description="ABC transporter" evidence="9">
    <location>
        <begin position="9"/>
        <end position="243"/>
    </location>
</feature>
<protein>
    <submittedName>
        <fullName evidence="10">ABC transporter ATP-binding protein</fullName>
    </submittedName>
</protein>
<keyword evidence="2" id="KW-0813">Transport</keyword>
<reference evidence="10 11" key="1">
    <citation type="submission" date="2022-06" db="EMBL/GenBank/DDBJ databases">
        <title>Isolation of gut microbiota from human fecal samples.</title>
        <authorList>
            <person name="Pamer E.G."/>
            <person name="Barat B."/>
            <person name="Waligurski E."/>
            <person name="Medina S."/>
            <person name="Paddock L."/>
            <person name="Mostad J."/>
        </authorList>
    </citation>
    <scope>NUCLEOTIDE SEQUENCE [LARGE SCALE GENOMIC DNA]</scope>
    <source>
        <strain evidence="10 11">DFI.9.90</strain>
    </source>
</reference>
<name>A0AAW5K3V3_9BACT</name>
<keyword evidence="11" id="KW-1185">Reference proteome</keyword>